<dbReference type="InterPro" id="IPR003593">
    <property type="entry name" value="AAA+_ATPase"/>
</dbReference>
<evidence type="ECO:0000256" key="9">
    <source>
        <dbReference type="ARBA" id="ARBA00022840"/>
    </source>
</evidence>
<feature type="compositionally biased region" description="Basic and acidic residues" evidence="12">
    <location>
        <begin position="637"/>
        <end position="656"/>
    </location>
</feature>
<dbReference type="CDD" id="cd00009">
    <property type="entry name" value="AAA"/>
    <property type="match status" value="1"/>
</dbReference>
<dbReference type="NCBIfam" id="NF005942">
    <property type="entry name" value="PRK07994.1"/>
    <property type="match status" value="1"/>
</dbReference>
<dbReference type="PANTHER" id="PTHR11669">
    <property type="entry name" value="REPLICATION FACTOR C / DNA POLYMERASE III GAMMA-TAU SUBUNIT"/>
    <property type="match status" value="1"/>
</dbReference>
<dbReference type="Pfam" id="PF12169">
    <property type="entry name" value="DNA_pol3_gamma3"/>
    <property type="match status" value="1"/>
</dbReference>
<dbReference type="EMBL" id="CP041614">
    <property type="protein sequence ID" value="QDO84763.1"/>
    <property type="molecule type" value="Genomic_DNA"/>
</dbReference>
<dbReference type="InterPro" id="IPR045085">
    <property type="entry name" value="HLD_clamp_pol_III_gamma_tau"/>
</dbReference>
<dbReference type="EC" id="2.7.7.7" evidence="2"/>
<dbReference type="PRINTS" id="PR00300">
    <property type="entry name" value="CLPPROTEASEA"/>
</dbReference>
<protein>
    <recommendedName>
        <fullName evidence="2">DNA-directed DNA polymerase</fullName>
        <ecNumber evidence="2">2.7.7.7</ecNumber>
    </recommendedName>
</protein>
<dbReference type="SUPFAM" id="SSF48019">
    <property type="entry name" value="post-AAA+ oligomerization domain-like"/>
    <property type="match status" value="1"/>
</dbReference>
<evidence type="ECO:0000313" key="15">
    <source>
        <dbReference type="Proteomes" id="UP000315947"/>
    </source>
</evidence>
<keyword evidence="6" id="KW-0479">Metal-binding</keyword>
<feature type="region of interest" description="Disordered" evidence="12">
    <location>
        <begin position="400"/>
        <end position="440"/>
    </location>
</feature>
<comment type="catalytic activity">
    <reaction evidence="11">
        <text>DNA(n) + a 2'-deoxyribonucleoside 5'-triphosphate = DNA(n+1) + diphosphate</text>
        <dbReference type="Rhea" id="RHEA:22508"/>
        <dbReference type="Rhea" id="RHEA-COMP:17339"/>
        <dbReference type="Rhea" id="RHEA-COMP:17340"/>
        <dbReference type="ChEBI" id="CHEBI:33019"/>
        <dbReference type="ChEBI" id="CHEBI:61560"/>
        <dbReference type="ChEBI" id="CHEBI:173112"/>
        <dbReference type="EC" id="2.7.7.7"/>
    </reaction>
</comment>
<feature type="region of interest" description="Disordered" evidence="12">
    <location>
        <begin position="635"/>
        <end position="710"/>
    </location>
</feature>
<proteinExistence type="inferred from homology"/>
<dbReference type="Pfam" id="PF13177">
    <property type="entry name" value="DNA_pol3_delta2"/>
    <property type="match status" value="1"/>
</dbReference>
<reference evidence="14 15" key="1">
    <citation type="submission" date="2019-07" db="EMBL/GenBank/DDBJ databases">
        <title>Shewanella sp. YLB-06 whole genomic sequence.</title>
        <authorList>
            <person name="Yu L."/>
        </authorList>
    </citation>
    <scope>NUCLEOTIDE SEQUENCE [LARGE SCALE GENOMIC DNA]</scope>
    <source>
        <strain evidence="14 15">YLB-06</strain>
    </source>
</reference>
<evidence type="ECO:0000256" key="8">
    <source>
        <dbReference type="ARBA" id="ARBA00022833"/>
    </source>
</evidence>
<feature type="compositionally biased region" description="Polar residues" evidence="12">
    <location>
        <begin position="400"/>
        <end position="411"/>
    </location>
</feature>
<dbReference type="InterPro" id="IPR008921">
    <property type="entry name" value="DNA_pol3_clamp-load_cplx_C"/>
</dbReference>
<dbReference type="PANTHER" id="PTHR11669:SF0">
    <property type="entry name" value="PROTEIN STICHEL-LIKE 2"/>
    <property type="match status" value="1"/>
</dbReference>
<evidence type="ECO:0000256" key="3">
    <source>
        <dbReference type="ARBA" id="ARBA00022679"/>
    </source>
</evidence>
<dbReference type="Gene3D" id="1.10.8.60">
    <property type="match status" value="1"/>
</dbReference>
<dbReference type="SUPFAM" id="SSF52540">
    <property type="entry name" value="P-loop containing nucleoside triphosphate hydrolases"/>
    <property type="match status" value="1"/>
</dbReference>
<feature type="domain" description="AAA+ ATPase" evidence="13">
    <location>
        <begin position="37"/>
        <end position="178"/>
    </location>
</feature>
<dbReference type="NCBIfam" id="NF004046">
    <property type="entry name" value="PRK05563.1"/>
    <property type="match status" value="1"/>
</dbReference>
<name>A0ABX5X4B2_9GAMM</name>
<keyword evidence="5" id="KW-0235">DNA replication</keyword>
<dbReference type="RefSeq" id="WP_144047114.1">
    <property type="nucleotide sequence ID" value="NZ_CP041614.1"/>
</dbReference>
<keyword evidence="10" id="KW-0239">DNA-directed DNA polymerase</keyword>
<evidence type="ECO:0000313" key="14">
    <source>
        <dbReference type="EMBL" id="QDO84763.1"/>
    </source>
</evidence>
<dbReference type="Gene3D" id="3.30.300.150">
    <property type="entry name" value="DNA polymerase III, tau subunit, domain V"/>
    <property type="match status" value="1"/>
</dbReference>
<evidence type="ECO:0000256" key="11">
    <source>
        <dbReference type="ARBA" id="ARBA00049244"/>
    </source>
</evidence>
<organism evidence="14 15">
    <name type="scientific">Shewanella psychropiezotolerans</name>
    <dbReference type="NCBI Taxonomy" id="2593655"/>
    <lineage>
        <taxon>Bacteria</taxon>
        <taxon>Pseudomonadati</taxon>
        <taxon>Pseudomonadota</taxon>
        <taxon>Gammaproteobacteria</taxon>
        <taxon>Alteromonadales</taxon>
        <taxon>Shewanellaceae</taxon>
        <taxon>Shewanella</taxon>
    </lineage>
</organism>
<dbReference type="InterPro" id="IPR001270">
    <property type="entry name" value="ClpA/B"/>
</dbReference>
<dbReference type="InterPro" id="IPR027417">
    <property type="entry name" value="P-loop_NTPase"/>
</dbReference>
<dbReference type="CDD" id="cd18137">
    <property type="entry name" value="HLD_clamp_pol_III_gamma_tau"/>
    <property type="match status" value="1"/>
</dbReference>
<dbReference type="NCBIfam" id="TIGR02397">
    <property type="entry name" value="dnaX_nterm"/>
    <property type="match status" value="1"/>
</dbReference>
<comment type="similarity">
    <text evidence="1">Belongs to the DnaX/STICHEL family.</text>
</comment>
<feature type="region of interest" description="Disordered" evidence="12">
    <location>
        <begin position="495"/>
        <end position="615"/>
    </location>
</feature>
<dbReference type="InterPro" id="IPR012763">
    <property type="entry name" value="DNA_pol_III_sug/sutau_N"/>
</dbReference>
<dbReference type="SMART" id="SM00382">
    <property type="entry name" value="AAA"/>
    <property type="match status" value="1"/>
</dbReference>
<accession>A0ABX5X4B2</accession>
<evidence type="ECO:0000256" key="7">
    <source>
        <dbReference type="ARBA" id="ARBA00022741"/>
    </source>
</evidence>
<dbReference type="Pfam" id="PF22608">
    <property type="entry name" value="DNAX_ATPase_lid"/>
    <property type="match status" value="1"/>
</dbReference>
<evidence type="ECO:0000256" key="5">
    <source>
        <dbReference type="ARBA" id="ARBA00022705"/>
    </source>
</evidence>
<evidence type="ECO:0000256" key="12">
    <source>
        <dbReference type="SAM" id="MobiDB-lite"/>
    </source>
</evidence>
<feature type="compositionally biased region" description="Basic and acidic residues" evidence="12">
    <location>
        <begin position="681"/>
        <end position="695"/>
    </location>
</feature>
<dbReference type="Proteomes" id="UP000315947">
    <property type="component" value="Chromosome"/>
</dbReference>
<evidence type="ECO:0000256" key="6">
    <source>
        <dbReference type="ARBA" id="ARBA00022723"/>
    </source>
</evidence>
<dbReference type="Gene3D" id="3.40.50.300">
    <property type="entry name" value="P-loop containing nucleotide triphosphate hydrolases"/>
    <property type="match status" value="1"/>
</dbReference>
<dbReference type="Gene3D" id="1.20.272.10">
    <property type="match status" value="1"/>
</dbReference>
<sequence>MSYQVLARKWRPATFEQMVGQSHVLLALTNALTQQRLHHAYLFSGTRGVGKTSLARLFAKGLNCEQGITASPCGQCSSCVEIAEGRFVDLIEVDAASRTKVDDTRELLDNVQYRPSRGRFKVYLIDEVHMLSRSSFNALLKTLEEPPEHVKFLLATTDPQRLPVTVLSRCLQFNLKSLTQDEISSQLSHVLTLEQLTFDQAALTLLAKAANGSMRDALSLTDQAIAFGAGSVQLTQVQTMLGSIDEKHVLSLLNALVQGDIENLMRVIGQILSFGADPQEVLRSLLELLHQITLSQFAPAAAQLSIYSEQIKAFAQQLSPEQVQLYYQLLLTGRKDLPHAPDPKSGLEMALLRAVSFVPETPVTRWVVDKPAKVAIPEMVKTETGLVNPEQLEAKDQLVSHVSQENSNSQLAEVKKESVSEPVSKPKAAVTPQAEQDDETDDLLALNSEQALILSQASSQGMEQSSLNTADQSFEKAVELSAAPMNETSADVIESAPAATSKAVTSPASAEPDNQAETTCLDDGEAETLSPPEKDPSEVNSLSTNQSNLSQPQLSPEQLAQDAAFDAQYGFQQDEQEQGDYQAFDSLPAADYAQPQLDVGSEMIAQGTDSQAGTELEDDILDAVLAARDSLLTDLAKTPEESAGKKPEAQRKDFAPPKRKPQADNDDEAPSSLDGQAILEVKSELQSEAKPERRPQPVLATGIEDRPPWEEPVEAAATENVTSSGGNEQGTDTHPMVSTQVEAPVPVQEQVQSGIQAQSCDPLPPLGEAEVTGHEVDLKWYRLMSAIDVGGRVRQLAVNSVCHEFTEPLSLLLKPIQKHLAADIAIVQLEEALGKALGAESKVSISVGVDGDRETPLEVRQRFHREIQAQAHQGLLTDTNVQWLMSQMGAELENDSLSYAPELLSLKGNTIELIDKSNFKALPQS</sequence>
<keyword evidence="8" id="KW-0862">Zinc</keyword>
<evidence type="ECO:0000256" key="1">
    <source>
        <dbReference type="ARBA" id="ARBA00006360"/>
    </source>
</evidence>
<dbReference type="InterPro" id="IPR050238">
    <property type="entry name" value="DNA_Rep/Repair_Clamp_Loader"/>
</dbReference>
<keyword evidence="9" id="KW-0067">ATP-binding</keyword>
<dbReference type="NCBIfam" id="NF011511">
    <property type="entry name" value="PRK14949.1"/>
    <property type="match status" value="1"/>
</dbReference>
<feature type="compositionally biased region" description="Low complexity" evidence="12">
    <location>
        <begin position="540"/>
        <end position="556"/>
    </location>
</feature>
<evidence type="ECO:0000256" key="10">
    <source>
        <dbReference type="ARBA" id="ARBA00022932"/>
    </source>
</evidence>
<dbReference type="InterPro" id="IPR022754">
    <property type="entry name" value="DNA_pol_III_gamma-3"/>
</dbReference>
<gene>
    <name evidence="14" type="ORF">FM037_18000</name>
</gene>
<keyword evidence="7" id="KW-0547">Nucleotide-binding</keyword>
<dbReference type="GO" id="GO:0003887">
    <property type="term" value="F:DNA-directed DNA polymerase activity"/>
    <property type="evidence" value="ECO:0007669"/>
    <property type="project" value="UniProtKB-EC"/>
</dbReference>
<evidence type="ECO:0000259" key="13">
    <source>
        <dbReference type="SMART" id="SM00382"/>
    </source>
</evidence>
<dbReference type="InterPro" id="IPR021029">
    <property type="entry name" value="DNA_pol_III_tau_dom-5"/>
</dbReference>
<keyword evidence="4 14" id="KW-0548">Nucleotidyltransferase</keyword>
<dbReference type="InterPro" id="IPR038249">
    <property type="entry name" value="PolIII_tau_V_sf"/>
</dbReference>
<evidence type="ECO:0000256" key="2">
    <source>
        <dbReference type="ARBA" id="ARBA00012417"/>
    </source>
</evidence>
<keyword evidence="15" id="KW-1185">Reference proteome</keyword>
<keyword evidence="3 14" id="KW-0808">Transferase</keyword>
<dbReference type="Pfam" id="PF12170">
    <property type="entry name" value="DNA_pol3_tau_5"/>
    <property type="match status" value="1"/>
</dbReference>
<evidence type="ECO:0000256" key="4">
    <source>
        <dbReference type="ARBA" id="ARBA00022695"/>
    </source>
</evidence>